<feature type="compositionally biased region" description="Polar residues" evidence="3">
    <location>
        <begin position="35"/>
        <end position="48"/>
    </location>
</feature>
<dbReference type="Gene3D" id="3.30.1370.10">
    <property type="entry name" value="K Homology domain, type 1"/>
    <property type="match status" value="2"/>
</dbReference>
<gene>
    <name evidence="5" type="ORF">TCM_037268</name>
</gene>
<accession>A0A061GL28</accession>
<dbReference type="STRING" id="3641.A0A061GL28"/>
<protein>
    <submittedName>
        <fullName evidence="5">KH domain-containing protein isoform 1</fullName>
    </submittedName>
</protein>
<feature type="domain" description="K Homology" evidence="4">
    <location>
        <begin position="126"/>
        <end position="199"/>
    </location>
</feature>
<dbReference type="EMBL" id="CM001887">
    <property type="protein sequence ID" value="EOY29867.1"/>
    <property type="molecule type" value="Genomic_DNA"/>
</dbReference>
<keyword evidence="2" id="KW-0694">RNA-binding</keyword>
<dbReference type="PROSITE" id="PS50084">
    <property type="entry name" value="KH_TYPE_1"/>
    <property type="match status" value="2"/>
</dbReference>
<evidence type="ECO:0000256" key="3">
    <source>
        <dbReference type="SAM" id="MobiDB-lite"/>
    </source>
</evidence>
<feature type="region of interest" description="Disordered" evidence="3">
    <location>
        <begin position="74"/>
        <end position="116"/>
    </location>
</feature>
<organism evidence="5 6">
    <name type="scientific">Theobroma cacao</name>
    <name type="common">Cacao</name>
    <name type="synonym">Cocoa</name>
    <dbReference type="NCBI Taxonomy" id="3641"/>
    <lineage>
        <taxon>Eukaryota</taxon>
        <taxon>Viridiplantae</taxon>
        <taxon>Streptophyta</taxon>
        <taxon>Embryophyta</taxon>
        <taxon>Tracheophyta</taxon>
        <taxon>Spermatophyta</taxon>
        <taxon>Magnoliopsida</taxon>
        <taxon>eudicotyledons</taxon>
        <taxon>Gunneridae</taxon>
        <taxon>Pentapetalae</taxon>
        <taxon>rosids</taxon>
        <taxon>malvids</taxon>
        <taxon>Malvales</taxon>
        <taxon>Malvaceae</taxon>
        <taxon>Byttnerioideae</taxon>
        <taxon>Theobroma</taxon>
    </lineage>
</organism>
<dbReference type="Gramene" id="EOY29867">
    <property type="protein sequence ID" value="EOY29867"/>
    <property type="gene ID" value="TCM_037268"/>
</dbReference>
<dbReference type="GO" id="GO:0003729">
    <property type="term" value="F:mRNA binding"/>
    <property type="evidence" value="ECO:0000318"/>
    <property type="project" value="GO_Central"/>
</dbReference>
<dbReference type="KEGG" id="tcc:18588042"/>
<dbReference type="OMA" id="PTQDGHT"/>
<keyword evidence="1" id="KW-0677">Repeat</keyword>
<sequence>MTDEAQYSSGPDAGSNKRKYDDQTPPSSGGRRPTGFSSPDSAPPSYNSVPPPLDGIEMAKQRAQEIAARLTLSAASAGAEAKRPRVENGSGGGFDNDKGFSSAPPDMKPMSNSAPSSIPVSYGSYHGTSKKIDIPQIRVGVIIGKAGETIKYLQLQSGAKIQVQRDMDADPNSVTRPVELMGTAEQIAKAEQLINDVLAEAEAGGSGIVSRRLTGQAGSEHFEMKIPNNKVGLVIGKGGETIKNMQARTGARIQVIPLHLPPGDPSTERSLHIDGTSEQIKNARELVDEVISENRLRNPAMAGGYTQQGYQARPPTSWGQGAPPMQQPGYGYMQPGAYPGPSPQYNMSQPPYGGYPSQPTSGSYASGWDQSAVPPNQQSSAAGGYDYYNQQPSSQQQQTPGGSAAPADNSGYNYSQPPASSYMQPGQGYPQDGYGGYPAPPQSGYGQPSSYDQQQGYGSAHSYGNATNPTQEGHTPSYGGQGDSGQAPTSTQPSAMGQQGYNTSQQPSQNPGSYPPQGSTQPGYGVPPTSQAGYGSQPPAQSGYGPGYGPPQAQKPLANPPVYGQTQQSPSTPGSYGQPGYHSQPPPSGYAQPESGSQRAQSSSYGAAPAQPGYGAPPYGAAPASQPGYGAPPYNTSYGGSYSQPPAYPADSNASGSTRGTYDAAPTASQTVQQSGVAKASPQS</sequence>
<feature type="compositionally biased region" description="Polar residues" evidence="3">
    <location>
        <begin position="564"/>
        <end position="575"/>
    </location>
</feature>
<feature type="region of interest" description="Disordered" evidence="3">
    <location>
        <begin position="1"/>
        <end position="62"/>
    </location>
</feature>
<evidence type="ECO:0000256" key="1">
    <source>
        <dbReference type="ARBA" id="ARBA00022737"/>
    </source>
</evidence>
<dbReference type="InterPro" id="IPR004088">
    <property type="entry name" value="KH_dom_type_1"/>
</dbReference>
<dbReference type="EMBL" id="CM001887">
    <property type="protein sequence ID" value="EOY29868.1"/>
    <property type="molecule type" value="Genomic_DNA"/>
</dbReference>
<dbReference type="Gramene" id="Tc09v2_t004530.1">
    <property type="protein sequence ID" value="Tc09v2_p004530.1"/>
    <property type="gene ID" value="Tc09v2_g004530"/>
</dbReference>
<dbReference type="SMR" id="A0A061GL28"/>
<evidence type="ECO:0000259" key="4">
    <source>
        <dbReference type="SMART" id="SM00322"/>
    </source>
</evidence>
<reference evidence="5 6" key="1">
    <citation type="journal article" date="2013" name="Genome Biol.">
        <title>The genome sequence of the most widely cultivated cacao type and its use to identify candidate genes regulating pod color.</title>
        <authorList>
            <person name="Motamayor J.C."/>
            <person name="Mockaitis K."/>
            <person name="Schmutz J."/>
            <person name="Haiminen N."/>
            <person name="Iii D.L."/>
            <person name="Cornejo O."/>
            <person name="Findley S.D."/>
            <person name="Zheng P."/>
            <person name="Utro F."/>
            <person name="Royaert S."/>
            <person name="Saski C."/>
            <person name="Jenkins J."/>
            <person name="Podicheti R."/>
            <person name="Zhao M."/>
            <person name="Scheffler B.E."/>
            <person name="Stack J.C."/>
            <person name="Feltus F.A."/>
            <person name="Mustiga G.M."/>
            <person name="Amores F."/>
            <person name="Phillips W."/>
            <person name="Marelli J.P."/>
            <person name="May G.D."/>
            <person name="Shapiro H."/>
            <person name="Ma J."/>
            <person name="Bustamante C.D."/>
            <person name="Schnell R.J."/>
            <person name="Main D."/>
            <person name="Gilbert D."/>
            <person name="Parida L."/>
            <person name="Kuhn D.N."/>
        </authorList>
    </citation>
    <scope>NUCLEOTIDE SEQUENCE [LARGE SCALE GENOMIC DNA]</scope>
    <source>
        <strain evidence="6">cv. Matina 1-6</strain>
    </source>
</reference>
<dbReference type="CDD" id="cd00105">
    <property type="entry name" value="KH-I"/>
    <property type="match status" value="1"/>
</dbReference>
<evidence type="ECO:0000256" key="2">
    <source>
        <dbReference type="PROSITE-ProRule" id="PRU00117"/>
    </source>
</evidence>
<feature type="compositionally biased region" description="Polar residues" evidence="3">
    <location>
        <begin position="444"/>
        <end position="474"/>
    </location>
</feature>
<feature type="compositionally biased region" description="Polar residues" evidence="3">
    <location>
        <begin position="667"/>
        <end position="684"/>
    </location>
</feature>
<dbReference type="GO" id="GO:0010468">
    <property type="term" value="P:regulation of gene expression"/>
    <property type="evidence" value="ECO:0000318"/>
    <property type="project" value="GO_Central"/>
</dbReference>
<feature type="compositionally biased region" description="Polar residues" evidence="3">
    <location>
        <begin position="635"/>
        <end position="644"/>
    </location>
</feature>
<dbReference type="HOGENOM" id="CLU_020507_2_0_1"/>
<feature type="region of interest" description="Disordered" evidence="3">
    <location>
        <begin position="298"/>
        <end position="684"/>
    </location>
</feature>
<dbReference type="eggNOG" id="KOG1676">
    <property type="taxonomic scope" value="Eukaryota"/>
</dbReference>
<keyword evidence="6" id="KW-1185">Reference proteome</keyword>
<dbReference type="SMART" id="SM00322">
    <property type="entry name" value="KH"/>
    <property type="match status" value="2"/>
</dbReference>
<feature type="compositionally biased region" description="Low complexity" evidence="3">
    <location>
        <begin position="604"/>
        <end position="634"/>
    </location>
</feature>
<feature type="compositionally biased region" description="Polar residues" evidence="3">
    <location>
        <begin position="594"/>
        <end position="603"/>
    </location>
</feature>
<dbReference type="GO" id="GO:0005737">
    <property type="term" value="C:cytoplasm"/>
    <property type="evidence" value="ECO:0000318"/>
    <property type="project" value="GO_Central"/>
</dbReference>
<dbReference type="PANTHER" id="PTHR10288">
    <property type="entry name" value="KH DOMAIN CONTAINING RNA BINDING PROTEIN"/>
    <property type="match status" value="1"/>
</dbReference>
<dbReference type="InterPro" id="IPR036612">
    <property type="entry name" value="KH_dom_type_1_sf"/>
</dbReference>
<feature type="domain" description="K Homology" evidence="4">
    <location>
        <begin position="218"/>
        <end position="292"/>
    </location>
</feature>
<dbReference type="EMBL" id="CM001887">
    <property type="protein sequence ID" value="EOY29869.1"/>
    <property type="molecule type" value="Genomic_DNA"/>
</dbReference>
<dbReference type="Pfam" id="PF00013">
    <property type="entry name" value="KH_1"/>
    <property type="match status" value="2"/>
</dbReference>
<feature type="compositionally biased region" description="Low complexity" evidence="3">
    <location>
        <begin position="422"/>
        <end position="432"/>
    </location>
</feature>
<dbReference type="OrthoDB" id="5204190at2759"/>
<proteinExistence type="predicted"/>
<feature type="compositionally biased region" description="Polar residues" evidence="3">
    <location>
        <begin position="410"/>
        <end position="421"/>
    </location>
</feature>
<dbReference type="Proteomes" id="UP000026915">
    <property type="component" value="Chromosome 9"/>
</dbReference>
<dbReference type="InterPro" id="IPR004087">
    <property type="entry name" value="KH_dom"/>
</dbReference>
<dbReference type="FunFam" id="3.30.1370.10:FF:000093">
    <property type="entry name" value="KH domain-containing protein"/>
    <property type="match status" value="1"/>
</dbReference>
<evidence type="ECO:0000313" key="6">
    <source>
        <dbReference type="Proteomes" id="UP000026915"/>
    </source>
</evidence>
<feature type="compositionally biased region" description="Polar residues" evidence="3">
    <location>
        <begin position="484"/>
        <end position="534"/>
    </location>
</feature>
<name>A0A061GL28_THECC</name>
<evidence type="ECO:0000313" key="5">
    <source>
        <dbReference type="EMBL" id="EOY29867.1"/>
    </source>
</evidence>
<dbReference type="Gramene" id="EOY29869">
    <property type="protein sequence ID" value="EOY29869"/>
    <property type="gene ID" value="TCM_037268"/>
</dbReference>
<dbReference type="SUPFAM" id="SSF54791">
    <property type="entry name" value="Eukaryotic type KH-domain (KH-domain type I)"/>
    <property type="match status" value="2"/>
</dbReference>
<dbReference type="Gramene" id="EOY29868">
    <property type="protein sequence ID" value="EOY29868"/>
    <property type="gene ID" value="TCM_037268"/>
</dbReference>
<feature type="compositionally biased region" description="Low complexity" evidence="3">
    <location>
        <begin position="390"/>
        <end position="407"/>
    </location>
</feature>
<dbReference type="AlphaFoldDB" id="A0A061GL28"/>